<organism evidence="6 7">
    <name type="scientific">Symbiodinium natans</name>
    <dbReference type="NCBI Taxonomy" id="878477"/>
    <lineage>
        <taxon>Eukaryota</taxon>
        <taxon>Sar</taxon>
        <taxon>Alveolata</taxon>
        <taxon>Dinophyceae</taxon>
        <taxon>Suessiales</taxon>
        <taxon>Symbiodiniaceae</taxon>
        <taxon>Symbiodinium</taxon>
    </lineage>
</organism>
<dbReference type="AlphaFoldDB" id="A0A812HPV2"/>
<dbReference type="PANTHER" id="PTHR12570">
    <property type="match status" value="1"/>
</dbReference>
<comment type="caution">
    <text evidence="6">The sequence shown here is derived from an EMBL/GenBank/DDBJ whole genome shotgun (WGS) entry which is preliminary data.</text>
</comment>
<proteinExistence type="predicted"/>
<evidence type="ECO:0000256" key="4">
    <source>
        <dbReference type="ARBA" id="ARBA00023136"/>
    </source>
</evidence>
<name>A0A812HPV2_9DINO</name>
<feature type="transmembrane region" description="Helical" evidence="5">
    <location>
        <begin position="37"/>
        <end position="55"/>
    </location>
</feature>
<gene>
    <name evidence="6" type="ORF">SNAT2548_LOCUS1799</name>
</gene>
<evidence type="ECO:0000256" key="2">
    <source>
        <dbReference type="ARBA" id="ARBA00022692"/>
    </source>
</evidence>
<keyword evidence="3 5" id="KW-1133">Transmembrane helix</keyword>
<feature type="transmembrane region" description="Helical" evidence="5">
    <location>
        <begin position="6"/>
        <end position="25"/>
    </location>
</feature>
<keyword evidence="2 5" id="KW-0812">Transmembrane</keyword>
<dbReference type="PANTHER" id="PTHR12570:SF9">
    <property type="entry name" value="MAGNESIUM TRANSPORTER NIPA8-RELATED"/>
    <property type="match status" value="1"/>
</dbReference>
<dbReference type="GO" id="GO:0016020">
    <property type="term" value="C:membrane"/>
    <property type="evidence" value="ECO:0007669"/>
    <property type="project" value="UniProtKB-SubCell"/>
</dbReference>
<dbReference type="Proteomes" id="UP000604046">
    <property type="component" value="Unassembled WGS sequence"/>
</dbReference>
<evidence type="ECO:0000313" key="6">
    <source>
        <dbReference type="EMBL" id="CAE6957006.1"/>
    </source>
</evidence>
<dbReference type="SUPFAM" id="SSF103481">
    <property type="entry name" value="Multidrug resistance efflux transporter EmrE"/>
    <property type="match status" value="1"/>
</dbReference>
<dbReference type="InterPro" id="IPR037185">
    <property type="entry name" value="EmrE-like"/>
</dbReference>
<reference evidence="6" key="1">
    <citation type="submission" date="2021-02" db="EMBL/GenBank/DDBJ databases">
        <authorList>
            <person name="Dougan E. K."/>
            <person name="Rhodes N."/>
            <person name="Thang M."/>
            <person name="Chan C."/>
        </authorList>
    </citation>
    <scope>NUCLEOTIDE SEQUENCE</scope>
</reference>
<evidence type="ECO:0000256" key="5">
    <source>
        <dbReference type="SAM" id="Phobius"/>
    </source>
</evidence>
<evidence type="ECO:0000313" key="7">
    <source>
        <dbReference type="Proteomes" id="UP000604046"/>
    </source>
</evidence>
<dbReference type="OrthoDB" id="165382at2759"/>
<keyword evidence="4 5" id="KW-0472">Membrane</keyword>
<dbReference type="EMBL" id="CAJNDS010000102">
    <property type="protein sequence ID" value="CAE6957006.1"/>
    <property type="molecule type" value="Genomic_DNA"/>
</dbReference>
<evidence type="ECO:0000256" key="3">
    <source>
        <dbReference type="ARBA" id="ARBA00022989"/>
    </source>
</evidence>
<sequence length="93" mass="10142">MNDLWYGVLLNLIGSLTINGATNLMKLGVVRRAEERAWRIVWYVGASLFAAGNLLNFRSLSLAPQTLLAALGAVQFVSNVFFARTLLGEEADA</sequence>
<accession>A0A812HPV2</accession>
<dbReference type="Pfam" id="PF05653">
    <property type="entry name" value="Mg_trans_NIPA"/>
    <property type="match status" value="1"/>
</dbReference>
<comment type="subcellular location">
    <subcellularLocation>
        <location evidence="1">Membrane</location>
        <topology evidence="1">Multi-pass membrane protein</topology>
    </subcellularLocation>
</comment>
<feature type="transmembrane region" description="Helical" evidence="5">
    <location>
        <begin position="67"/>
        <end position="87"/>
    </location>
</feature>
<evidence type="ECO:0000256" key="1">
    <source>
        <dbReference type="ARBA" id="ARBA00004141"/>
    </source>
</evidence>
<dbReference type="GO" id="GO:0015095">
    <property type="term" value="F:magnesium ion transmembrane transporter activity"/>
    <property type="evidence" value="ECO:0007669"/>
    <property type="project" value="InterPro"/>
</dbReference>
<protein>
    <submittedName>
        <fullName evidence="6">Uncharacterized protein</fullName>
    </submittedName>
</protein>
<keyword evidence="7" id="KW-1185">Reference proteome</keyword>
<dbReference type="InterPro" id="IPR008521">
    <property type="entry name" value="Mg_trans_NIPA"/>
</dbReference>